<reference evidence="5" key="1">
    <citation type="journal article" date="2023" name="Arch. Microbiol.">
        <title>Desulfoferula mesophilus gen. nov. sp. nov., a mesophilic sulfate-reducing bacterium isolated from a brackish lake sediment.</title>
        <authorList>
            <person name="Watanabe T."/>
            <person name="Yabe T."/>
            <person name="Tsuji J.M."/>
            <person name="Fukui M."/>
        </authorList>
    </citation>
    <scope>NUCLEOTIDE SEQUENCE [LARGE SCALE GENOMIC DNA]</scope>
    <source>
        <strain evidence="5">12FAK</strain>
    </source>
</reference>
<dbReference type="Proteomes" id="UP001366166">
    <property type="component" value="Chromosome"/>
</dbReference>
<dbReference type="InterPro" id="IPR050595">
    <property type="entry name" value="Bact_response_regulator"/>
</dbReference>
<dbReference type="SMART" id="SM00448">
    <property type="entry name" value="REC"/>
    <property type="match status" value="1"/>
</dbReference>
<dbReference type="EMBL" id="AP028679">
    <property type="protein sequence ID" value="BEQ13682.1"/>
    <property type="molecule type" value="Genomic_DNA"/>
</dbReference>
<dbReference type="RefSeq" id="WP_338605431.1">
    <property type="nucleotide sequence ID" value="NZ_AP028679.1"/>
</dbReference>
<dbReference type="InterPro" id="IPR011006">
    <property type="entry name" value="CheY-like_superfamily"/>
</dbReference>
<dbReference type="CDD" id="cd00156">
    <property type="entry name" value="REC"/>
    <property type="match status" value="1"/>
</dbReference>
<evidence type="ECO:0000259" key="3">
    <source>
        <dbReference type="PROSITE" id="PS50110"/>
    </source>
</evidence>
<feature type="domain" description="Response regulatory" evidence="3">
    <location>
        <begin position="3"/>
        <end position="119"/>
    </location>
</feature>
<dbReference type="AlphaFoldDB" id="A0AAU9EY32"/>
<gene>
    <name evidence="4" type="ORF">FAK_07480</name>
</gene>
<dbReference type="GO" id="GO:0000160">
    <property type="term" value="P:phosphorelay signal transduction system"/>
    <property type="evidence" value="ECO:0007669"/>
    <property type="project" value="InterPro"/>
</dbReference>
<accession>A0AAU9EY32</accession>
<evidence type="ECO:0000313" key="5">
    <source>
        <dbReference type="Proteomes" id="UP001366166"/>
    </source>
</evidence>
<proteinExistence type="predicted"/>
<sequence>MSLILIVDDEPGVLQIVGDWLKTDGYEVAAAGSAEEAMAWFRQTDRRPNAALLDIKLPGANGFELADWLAEDFDFQETIFLTAFFWEDETRQELAARQRPYFEKPLKFTDEVLPFLRRYLGRNHG</sequence>
<keyword evidence="5" id="KW-1185">Reference proteome</keyword>
<dbReference type="PANTHER" id="PTHR44591">
    <property type="entry name" value="STRESS RESPONSE REGULATOR PROTEIN 1"/>
    <property type="match status" value="1"/>
</dbReference>
<evidence type="ECO:0000256" key="2">
    <source>
        <dbReference type="PROSITE-ProRule" id="PRU00169"/>
    </source>
</evidence>
<evidence type="ECO:0000256" key="1">
    <source>
        <dbReference type="ARBA" id="ARBA00022553"/>
    </source>
</evidence>
<protein>
    <recommendedName>
        <fullName evidence="3">Response regulatory domain-containing protein</fullName>
    </recommendedName>
</protein>
<dbReference type="KEGG" id="dmp:FAK_07480"/>
<dbReference type="InterPro" id="IPR001789">
    <property type="entry name" value="Sig_transdc_resp-reg_receiver"/>
</dbReference>
<organism evidence="4 5">
    <name type="scientific">Desulfoferula mesophila</name>
    <dbReference type="NCBI Taxonomy" id="3058419"/>
    <lineage>
        <taxon>Bacteria</taxon>
        <taxon>Pseudomonadati</taxon>
        <taxon>Thermodesulfobacteriota</taxon>
        <taxon>Desulfarculia</taxon>
        <taxon>Desulfarculales</taxon>
        <taxon>Desulfarculaceae</taxon>
        <taxon>Desulfoferula</taxon>
    </lineage>
</organism>
<feature type="modified residue" description="4-aspartylphosphate" evidence="2">
    <location>
        <position position="54"/>
    </location>
</feature>
<dbReference type="PROSITE" id="PS50110">
    <property type="entry name" value="RESPONSE_REGULATORY"/>
    <property type="match status" value="1"/>
</dbReference>
<name>A0AAU9EY32_9BACT</name>
<dbReference type="SUPFAM" id="SSF52172">
    <property type="entry name" value="CheY-like"/>
    <property type="match status" value="1"/>
</dbReference>
<keyword evidence="1 2" id="KW-0597">Phosphoprotein</keyword>
<evidence type="ECO:0000313" key="4">
    <source>
        <dbReference type="EMBL" id="BEQ13682.1"/>
    </source>
</evidence>
<dbReference type="Gene3D" id="3.40.50.2300">
    <property type="match status" value="1"/>
</dbReference>
<dbReference type="Pfam" id="PF00072">
    <property type="entry name" value="Response_reg"/>
    <property type="match status" value="1"/>
</dbReference>
<dbReference type="PANTHER" id="PTHR44591:SF3">
    <property type="entry name" value="RESPONSE REGULATORY DOMAIN-CONTAINING PROTEIN"/>
    <property type="match status" value="1"/>
</dbReference>